<keyword evidence="12" id="KW-1208">Phospholipid metabolism</keyword>
<keyword evidence="10 16" id="KW-0472">Membrane</keyword>
<keyword evidence="7 16" id="KW-1133">Transmembrane helix</keyword>
<keyword evidence="4" id="KW-0444">Lipid biosynthesis</keyword>
<dbReference type="PANTHER" id="PTHR48182">
    <property type="entry name" value="PROTEIN SERAC1"/>
    <property type="match status" value="1"/>
</dbReference>
<evidence type="ECO:0000256" key="12">
    <source>
        <dbReference type="ARBA" id="ARBA00023264"/>
    </source>
</evidence>
<evidence type="ECO:0000313" key="17">
    <source>
        <dbReference type="EMBL" id="CAG5125496.1"/>
    </source>
</evidence>
<feature type="transmembrane region" description="Helical" evidence="16">
    <location>
        <begin position="41"/>
        <end position="61"/>
    </location>
</feature>
<dbReference type="Gene3D" id="1.25.10.10">
    <property type="entry name" value="Leucine-rich Repeat Variant"/>
    <property type="match status" value="1"/>
</dbReference>
<name>A0A8S3ZEH3_9EUPU</name>
<comment type="caution">
    <text evidence="17">The sequence shown here is derived from an EMBL/GenBank/DDBJ whole genome shotgun (WGS) entry which is preliminary data.</text>
</comment>
<evidence type="ECO:0000256" key="10">
    <source>
        <dbReference type="ARBA" id="ARBA00023136"/>
    </source>
</evidence>
<keyword evidence="5 16" id="KW-0812">Transmembrane</keyword>
<evidence type="ECO:0000256" key="7">
    <source>
        <dbReference type="ARBA" id="ARBA00022989"/>
    </source>
</evidence>
<evidence type="ECO:0000256" key="1">
    <source>
        <dbReference type="ARBA" id="ARBA00004167"/>
    </source>
</evidence>
<evidence type="ECO:0000256" key="5">
    <source>
        <dbReference type="ARBA" id="ARBA00022692"/>
    </source>
</evidence>
<dbReference type="GO" id="GO:0016020">
    <property type="term" value="C:membrane"/>
    <property type="evidence" value="ECO:0007669"/>
    <property type="project" value="UniProtKB-SubCell"/>
</dbReference>
<dbReference type="InterPro" id="IPR011989">
    <property type="entry name" value="ARM-like"/>
</dbReference>
<protein>
    <recommendedName>
        <fullName evidence="14">Protein SERAC1</fullName>
    </recommendedName>
    <alternativeName>
        <fullName evidence="15">Serine active site-containing protein 1</fullName>
    </alternativeName>
</protein>
<dbReference type="SUPFAM" id="SSF48371">
    <property type="entry name" value="ARM repeat"/>
    <property type="match status" value="1"/>
</dbReference>
<evidence type="ECO:0000256" key="15">
    <source>
        <dbReference type="ARBA" id="ARBA00041701"/>
    </source>
</evidence>
<keyword evidence="8" id="KW-0443">Lipid metabolism</keyword>
<keyword evidence="6" id="KW-0256">Endoplasmic reticulum</keyword>
<comment type="similarity">
    <text evidence="13">Belongs to the SERAC1 family.</text>
</comment>
<evidence type="ECO:0000256" key="16">
    <source>
        <dbReference type="SAM" id="Phobius"/>
    </source>
</evidence>
<dbReference type="SUPFAM" id="SSF53474">
    <property type="entry name" value="alpha/beta-Hydrolases"/>
    <property type="match status" value="1"/>
</dbReference>
<dbReference type="EMBL" id="CAJHNH020002074">
    <property type="protein sequence ID" value="CAG5125496.1"/>
    <property type="molecule type" value="Genomic_DNA"/>
</dbReference>
<dbReference type="AlphaFoldDB" id="A0A8S3ZEH3"/>
<dbReference type="GO" id="GO:0005783">
    <property type="term" value="C:endoplasmic reticulum"/>
    <property type="evidence" value="ECO:0007669"/>
    <property type="project" value="UniProtKB-SubCell"/>
</dbReference>
<evidence type="ECO:0000313" key="18">
    <source>
        <dbReference type="Proteomes" id="UP000678393"/>
    </source>
</evidence>
<dbReference type="GO" id="GO:0005739">
    <property type="term" value="C:mitochondrion"/>
    <property type="evidence" value="ECO:0007669"/>
    <property type="project" value="UniProtKB-SubCell"/>
</dbReference>
<reference evidence="17" key="1">
    <citation type="submission" date="2021-04" db="EMBL/GenBank/DDBJ databases">
        <authorList>
            <consortium name="Molecular Ecology Group"/>
        </authorList>
    </citation>
    <scope>NUCLEOTIDE SEQUENCE</scope>
</reference>
<dbReference type="InterPro" id="IPR029058">
    <property type="entry name" value="AB_hydrolase_fold"/>
</dbReference>
<keyword evidence="9" id="KW-0496">Mitochondrion</keyword>
<dbReference type="OrthoDB" id="5086500at2759"/>
<dbReference type="Gene3D" id="3.40.50.1820">
    <property type="entry name" value="alpha/beta hydrolase"/>
    <property type="match status" value="1"/>
</dbReference>
<dbReference type="InterPro" id="IPR016024">
    <property type="entry name" value="ARM-type_fold"/>
</dbReference>
<dbReference type="GO" id="GO:0008654">
    <property type="term" value="P:phospholipid biosynthetic process"/>
    <property type="evidence" value="ECO:0007669"/>
    <property type="project" value="UniProtKB-KW"/>
</dbReference>
<sequence length="659" mass="75490">MMNGCIPRNLRCYWIHLRHFKRQKLPILPVQNVPSRRKRSLLYGFIVLTAVGSGGAFLFSAEQVDWSRLCGSIFQSLNDRILQSVVSPDTLWVGLEDDWPVYMSAPHHNELSSRVLMYVSDIINFNINQIWDWLFPWEQSKSDDPWVLLELTRSSNFWIRQMGVASLADKVNWPSYKYRLVAQACDHRTTVALARYPHASDAYFLPQPRIHPSKYSILHDLKDQLSKLPMPPSVNSCTMYYRFVSLDQDYMFQKDLLGMDFLAHSYTLPGEEEKKNEQAIGFCLEGISSYTSDPQYATMFVENCGLAVLQQLLEEIPENWVQLYVATILSNLSMVPDLLDAIVSTGWVYVLRLWSRSSNAALSLLALTTLANLDRDWIYRDFYQDMVLLHPTQRNSQPFYADVVLVHGLRGGAVKTWRQRDPDKDNQQNQCVCSPCWPKDWLASDCPNLRIISIGYNSSLHRWGDSCPYEQEKRTIDGRSRELLKKLQKAGVGSRPIIWIGHSMGGLLIKQILSLGQQENEFSQFASQTQGVIFYSVPHHGSSVVDVLMYAKYLLFPSVEVQEMHTHSPKLSLLHQEFVNFMTVNSIPCLSFGENAKTTFGRTLPKVLVVPLESSDPGIGKFVSVPNDHINTCKPCSKDDIIYQLTCSFVRDILHQIRR</sequence>
<gene>
    <name evidence="17" type="ORF">CUNI_LOCUS11054</name>
</gene>
<accession>A0A8S3ZEH3</accession>
<evidence type="ECO:0000256" key="4">
    <source>
        <dbReference type="ARBA" id="ARBA00022516"/>
    </source>
</evidence>
<evidence type="ECO:0000256" key="14">
    <source>
        <dbReference type="ARBA" id="ARBA00040991"/>
    </source>
</evidence>
<dbReference type="PANTHER" id="PTHR48182:SF2">
    <property type="entry name" value="PROTEIN SERAC1"/>
    <property type="match status" value="1"/>
</dbReference>
<evidence type="ECO:0000256" key="2">
    <source>
        <dbReference type="ARBA" id="ARBA00004173"/>
    </source>
</evidence>
<proteinExistence type="inferred from homology"/>
<keyword evidence="11" id="KW-0594">Phospholipid biosynthesis</keyword>
<evidence type="ECO:0000256" key="13">
    <source>
        <dbReference type="ARBA" id="ARBA00038024"/>
    </source>
</evidence>
<comment type="subcellular location">
    <subcellularLocation>
        <location evidence="3">Endoplasmic reticulum</location>
    </subcellularLocation>
    <subcellularLocation>
        <location evidence="1">Membrane</location>
        <topology evidence="1">Single-pass membrane protein</topology>
    </subcellularLocation>
    <subcellularLocation>
        <location evidence="2">Mitochondrion</location>
    </subcellularLocation>
</comment>
<evidence type="ECO:0000256" key="3">
    <source>
        <dbReference type="ARBA" id="ARBA00004240"/>
    </source>
</evidence>
<dbReference type="InterPro" id="IPR052374">
    <property type="entry name" value="SERAC1"/>
</dbReference>
<evidence type="ECO:0000256" key="6">
    <source>
        <dbReference type="ARBA" id="ARBA00022824"/>
    </source>
</evidence>
<evidence type="ECO:0000256" key="9">
    <source>
        <dbReference type="ARBA" id="ARBA00023128"/>
    </source>
</evidence>
<dbReference type="Proteomes" id="UP000678393">
    <property type="component" value="Unassembled WGS sequence"/>
</dbReference>
<evidence type="ECO:0000256" key="8">
    <source>
        <dbReference type="ARBA" id="ARBA00023098"/>
    </source>
</evidence>
<keyword evidence="18" id="KW-1185">Reference proteome</keyword>
<organism evidence="17 18">
    <name type="scientific">Candidula unifasciata</name>
    <dbReference type="NCBI Taxonomy" id="100452"/>
    <lineage>
        <taxon>Eukaryota</taxon>
        <taxon>Metazoa</taxon>
        <taxon>Spiralia</taxon>
        <taxon>Lophotrochozoa</taxon>
        <taxon>Mollusca</taxon>
        <taxon>Gastropoda</taxon>
        <taxon>Heterobranchia</taxon>
        <taxon>Euthyneura</taxon>
        <taxon>Panpulmonata</taxon>
        <taxon>Eupulmonata</taxon>
        <taxon>Stylommatophora</taxon>
        <taxon>Helicina</taxon>
        <taxon>Helicoidea</taxon>
        <taxon>Geomitridae</taxon>
        <taxon>Candidula</taxon>
    </lineage>
</organism>
<evidence type="ECO:0000256" key="11">
    <source>
        <dbReference type="ARBA" id="ARBA00023209"/>
    </source>
</evidence>